<protein>
    <recommendedName>
        <fullName evidence="3">Reverse transcriptase Ty1/copia-type domain-containing protein</fullName>
    </recommendedName>
</protein>
<evidence type="ECO:0000313" key="2">
    <source>
        <dbReference type="Proteomes" id="UP000323506"/>
    </source>
</evidence>
<reference evidence="1 2" key="1">
    <citation type="submission" date="2019-06" db="EMBL/GenBank/DDBJ databases">
        <title>WGS assembly of Gossypium darwinii.</title>
        <authorList>
            <person name="Chen Z.J."/>
            <person name="Sreedasyam A."/>
            <person name="Ando A."/>
            <person name="Song Q."/>
            <person name="De L."/>
            <person name="Hulse-Kemp A."/>
            <person name="Ding M."/>
            <person name="Ye W."/>
            <person name="Kirkbride R."/>
            <person name="Jenkins J."/>
            <person name="Plott C."/>
            <person name="Lovell J."/>
            <person name="Lin Y.-M."/>
            <person name="Vaughn R."/>
            <person name="Liu B."/>
            <person name="Li W."/>
            <person name="Simpson S."/>
            <person name="Scheffler B."/>
            <person name="Saski C."/>
            <person name="Grover C."/>
            <person name="Hu G."/>
            <person name="Conover J."/>
            <person name="Carlson J."/>
            <person name="Shu S."/>
            <person name="Boston L."/>
            <person name="Williams M."/>
            <person name="Peterson D."/>
            <person name="Mcgee K."/>
            <person name="Jones D."/>
            <person name="Wendel J."/>
            <person name="Stelly D."/>
            <person name="Grimwood J."/>
            <person name="Schmutz J."/>
        </authorList>
    </citation>
    <scope>NUCLEOTIDE SEQUENCE [LARGE SCALE GENOMIC DNA]</scope>
    <source>
        <strain evidence="1">1808015.09</strain>
    </source>
</reference>
<name>A0A5D2BN43_GOSDA</name>
<dbReference type="EMBL" id="CM017708">
    <property type="protein sequence ID" value="TYG57585.1"/>
    <property type="molecule type" value="Genomic_DNA"/>
</dbReference>
<proteinExistence type="predicted"/>
<dbReference type="Proteomes" id="UP000323506">
    <property type="component" value="Chromosome D08"/>
</dbReference>
<evidence type="ECO:0008006" key="3">
    <source>
        <dbReference type="Google" id="ProtNLM"/>
    </source>
</evidence>
<dbReference type="PANTHER" id="PTHR11439">
    <property type="entry name" value="GAG-POL-RELATED RETROTRANSPOSON"/>
    <property type="match status" value="1"/>
</dbReference>
<sequence length="117" mass="13549">MGQITVFGLSGFVDSLLAENCVALLREMIFNLFMRRMRLLLSIKTVWWIETCFFTGDSLISWRSKKRIVVARSGTKFEYRTLADDTLELLWLRRLLEDMGLSSHTTTILHCDNLSAI</sequence>
<dbReference type="PANTHER" id="PTHR11439:SF461">
    <property type="entry name" value="OS10G0432200 PROTEIN"/>
    <property type="match status" value="1"/>
</dbReference>
<gene>
    <name evidence="1" type="ORF">ES288_D08G154800v1</name>
</gene>
<dbReference type="AlphaFoldDB" id="A0A5D2BN43"/>
<evidence type="ECO:0000313" key="1">
    <source>
        <dbReference type="EMBL" id="TYG57585.1"/>
    </source>
</evidence>
<accession>A0A5D2BN43</accession>
<organism evidence="1 2">
    <name type="scientific">Gossypium darwinii</name>
    <name type="common">Darwin's cotton</name>
    <name type="synonym">Gossypium barbadense var. darwinii</name>
    <dbReference type="NCBI Taxonomy" id="34276"/>
    <lineage>
        <taxon>Eukaryota</taxon>
        <taxon>Viridiplantae</taxon>
        <taxon>Streptophyta</taxon>
        <taxon>Embryophyta</taxon>
        <taxon>Tracheophyta</taxon>
        <taxon>Spermatophyta</taxon>
        <taxon>Magnoliopsida</taxon>
        <taxon>eudicotyledons</taxon>
        <taxon>Gunneridae</taxon>
        <taxon>Pentapetalae</taxon>
        <taxon>rosids</taxon>
        <taxon>malvids</taxon>
        <taxon>Malvales</taxon>
        <taxon>Malvaceae</taxon>
        <taxon>Malvoideae</taxon>
        <taxon>Gossypium</taxon>
    </lineage>
</organism>
<keyword evidence="2" id="KW-1185">Reference proteome</keyword>